<dbReference type="GO" id="GO:0070628">
    <property type="term" value="F:proteasome binding"/>
    <property type="evidence" value="ECO:0007669"/>
    <property type="project" value="TreeGrafter"/>
</dbReference>
<keyword evidence="3" id="KW-1185">Reference proteome</keyword>
<dbReference type="AlphaFoldDB" id="A0A9P6EBA8"/>
<evidence type="ECO:0000313" key="2">
    <source>
        <dbReference type="EMBL" id="KAF9525922.1"/>
    </source>
</evidence>
<proteinExistence type="predicted"/>
<dbReference type="Gene3D" id="3.10.20.90">
    <property type="entry name" value="Phosphatidylinositol 3-kinase Catalytic Subunit, Chain A, domain 1"/>
    <property type="match status" value="1"/>
</dbReference>
<dbReference type="PANTHER" id="PTHR47795:SF1">
    <property type="entry name" value="DNA-DEPENDENT METALLOPROTEASE WSS1 HOMOLOG 2"/>
    <property type="match status" value="1"/>
</dbReference>
<reference evidence="2" key="1">
    <citation type="submission" date="2020-11" db="EMBL/GenBank/DDBJ databases">
        <authorList>
            <consortium name="DOE Joint Genome Institute"/>
            <person name="Ahrendt S."/>
            <person name="Riley R."/>
            <person name="Andreopoulos W."/>
            <person name="Labutti K."/>
            <person name="Pangilinan J."/>
            <person name="Ruiz-Duenas F.J."/>
            <person name="Barrasa J.M."/>
            <person name="Sanchez-Garcia M."/>
            <person name="Camarero S."/>
            <person name="Miyauchi S."/>
            <person name="Serrano A."/>
            <person name="Linde D."/>
            <person name="Babiker R."/>
            <person name="Drula E."/>
            <person name="Ayuso-Fernandez I."/>
            <person name="Pacheco R."/>
            <person name="Padilla G."/>
            <person name="Ferreira P."/>
            <person name="Barriuso J."/>
            <person name="Kellner H."/>
            <person name="Castanera R."/>
            <person name="Alfaro M."/>
            <person name="Ramirez L."/>
            <person name="Pisabarro A.G."/>
            <person name="Kuo A."/>
            <person name="Tritt A."/>
            <person name="Lipzen A."/>
            <person name="He G."/>
            <person name="Yan M."/>
            <person name="Ng V."/>
            <person name="Cullen D."/>
            <person name="Martin F."/>
            <person name="Rosso M.-N."/>
            <person name="Henrissat B."/>
            <person name="Hibbett D."/>
            <person name="Martinez A.T."/>
            <person name="Grigoriev I.V."/>
        </authorList>
    </citation>
    <scope>NUCLEOTIDE SEQUENCE</scope>
    <source>
        <strain evidence="2">CBS 506.95</strain>
    </source>
</reference>
<comment type="caution">
    <text evidence="2">The sequence shown here is derived from an EMBL/GenBank/DDBJ whole genome shotgun (WGS) entry which is preliminary data.</text>
</comment>
<dbReference type="PANTHER" id="PTHR47795">
    <property type="entry name" value="UBIQUITIN AND WLM DOMAIN-CONTAINING METALLOPROTEASE SPCC1442.07C"/>
    <property type="match status" value="1"/>
</dbReference>
<gene>
    <name evidence="2" type="ORF">CPB83DRAFT_795494</name>
</gene>
<feature type="domain" description="WLM" evidence="1">
    <location>
        <begin position="142"/>
        <end position="338"/>
    </location>
</feature>
<dbReference type="Pfam" id="PF00240">
    <property type="entry name" value="ubiquitin"/>
    <property type="match status" value="1"/>
</dbReference>
<dbReference type="SMART" id="SM00213">
    <property type="entry name" value="UBQ"/>
    <property type="match status" value="1"/>
</dbReference>
<evidence type="ECO:0000259" key="1">
    <source>
        <dbReference type="PROSITE" id="PS51397"/>
    </source>
</evidence>
<dbReference type="InterPro" id="IPR000626">
    <property type="entry name" value="Ubiquitin-like_dom"/>
</dbReference>
<dbReference type="OrthoDB" id="49605at2759"/>
<dbReference type="Proteomes" id="UP000807306">
    <property type="component" value="Unassembled WGS sequence"/>
</dbReference>
<dbReference type="Pfam" id="PF08325">
    <property type="entry name" value="WLM"/>
    <property type="match status" value="1"/>
</dbReference>
<dbReference type="EMBL" id="MU157877">
    <property type="protein sequence ID" value="KAF9525922.1"/>
    <property type="molecule type" value="Genomic_DNA"/>
</dbReference>
<dbReference type="SUPFAM" id="SSF54236">
    <property type="entry name" value="Ubiquitin-like"/>
    <property type="match status" value="1"/>
</dbReference>
<accession>A0A9P6EBA8</accession>
<name>A0A9P6EBA8_9AGAR</name>
<dbReference type="InterPro" id="IPR029071">
    <property type="entry name" value="Ubiquitin-like_domsf"/>
</dbReference>
<dbReference type="InterPro" id="IPR013536">
    <property type="entry name" value="WLM_dom"/>
</dbReference>
<sequence>MSSEPSASTSATRSLEETISLTISFRGASHPLTVAPTAPLLELHTLIEDLTDVPPPLQKVLYKGKKLVWESEETAQSRSVLEAGLKKGMKVQVLGSTLKEVEGMRKEEGEMMRRQRIMRERALKAPVKLRPTGGSVNTPTSISSASLQYRFYDIQPLPHLPSPASALVLLQKLSNDPAIQHVMKTHEFKVGLLTELAPHEHPELLGLNENRGQTIKLRLRTNDYDGFRNYKDVRRVLCHELTHNTWGDHDENFKRLNSQLNREVAEYEKSVANGTHSLSGVSSKDMYQPSSELEAEARTYVLGSASAVGSSTISSDLDGELPEERRRKLLDATMNRLRKEEEEIEHSCGTG</sequence>
<feature type="non-terminal residue" evidence="2">
    <location>
        <position position="351"/>
    </location>
</feature>
<dbReference type="PROSITE" id="PS51397">
    <property type="entry name" value="WLM"/>
    <property type="match status" value="1"/>
</dbReference>
<protein>
    <submittedName>
        <fullName evidence="2">WLM domain-containing protein</fullName>
    </submittedName>
</protein>
<organism evidence="2 3">
    <name type="scientific">Crepidotus variabilis</name>
    <dbReference type="NCBI Taxonomy" id="179855"/>
    <lineage>
        <taxon>Eukaryota</taxon>
        <taxon>Fungi</taxon>
        <taxon>Dikarya</taxon>
        <taxon>Basidiomycota</taxon>
        <taxon>Agaricomycotina</taxon>
        <taxon>Agaricomycetes</taxon>
        <taxon>Agaricomycetidae</taxon>
        <taxon>Agaricales</taxon>
        <taxon>Agaricineae</taxon>
        <taxon>Crepidotaceae</taxon>
        <taxon>Crepidotus</taxon>
    </lineage>
</organism>
<evidence type="ECO:0000313" key="3">
    <source>
        <dbReference type="Proteomes" id="UP000807306"/>
    </source>
</evidence>